<dbReference type="PROSITE" id="PS51686">
    <property type="entry name" value="SAM_MT_RSMB_NOP"/>
    <property type="match status" value="1"/>
</dbReference>
<accession>E6MFI6</accession>
<protein>
    <recommendedName>
        <fullName evidence="4">16S rRNA (cytosine(967)-C(5))-methyltransferase</fullName>
        <ecNumber evidence="4">2.1.1.176</ecNumber>
    </recommendedName>
    <alternativeName>
        <fullName evidence="11">16S rRNA m5C967 methyltransferase</fullName>
    </alternativeName>
    <alternativeName>
        <fullName evidence="12">rRNA (cytosine-C(5)-)-methyltransferase RsmB</fullName>
    </alternativeName>
</protein>
<dbReference type="InterPro" id="IPR035926">
    <property type="entry name" value="NusB-like_sf"/>
</dbReference>
<dbReference type="eggNOG" id="COG0144">
    <property type="taxonomic scope" value="Bacteria"/>
</dbReference>
<feature type="domain" description="SAM-dependent MTase RsmB/NOP-type" evidence="15">
    <location>
        <begin position="178"/>
        <end position="440"/>
    </location>
</feature>
<evidence type="ECO:0000256" key="4">
    <source>
        <dbReference type="ARBA" id="ARBA00012140"/>
    </source>
</evidence>
<dbReference type="GO" id="GO:0008649">
    <property type="term" value="F:rRNA methyltransferase activity"/>
    <property type="evidence" value="ECO:0007669"/>
    <property type="project" value="InterPro"/>
</dbReference>
<comment type="catalytic activity">
    <reaction evidence="13">
        <text>cytidine(967) in 16S rRNA + S-adenosyl-L-methionine = 5-methylcytidine(967) in 16S rRNA + S-adenosyl-L-homocysteine + H(+)</text>
        <dbReference type="Rhea" id="RHEA:42748"/>
        <dbReference type="Rhea" id="RHEA-COMP:10219"/>
        <dbReference type="Rhea" id="RHEA-COMP:10220"/>
        <dbReference type="ChEBI" id="CHEBI:15378"/>
        <dbReference type="ChEBI" id="CHEBI:57856"/>
        <dbReference type="ChEBI" id="CHEBI:59789"/>
        <dbReference type="ChEBI" id="CHEBI:74483"/>
        <dbReference type="ChEBI" id="CHEBI:82748"/>
        <dbReference type="EC" id="2.1.1.176"/>
    </reaction>
</comment>
<evidence type="ECO:0000256" key="11">
    <source>
        <dbReference type="ARBA" id="ARBA00030399"/>
    </source>
</evidence>
<evidence type="ECO:0000256" key="6">
    <source>
        <dbReference type="ARBA" id="ARBA00022552"/>
    </source>
</evidence>
<evidence type="ECO:0000256" key="14">
    <source>
        <dbReference type="PROSITE-ProRule" id="PRU01023"/>
    </source>
</evidence>
<dbReference type="InterPro" id="IPR006027">
    <property type="entry name" value="NusB_RsmB_TIM44"/>
</dbReference>
<gene>
    <name evidence="16" type="primary">sun</name>
    <name evidence="16" type="ORF">HMP0721_0769</name>
</gene>
<evidence type="ECO:0000256" key="9">
    <source>
        <dbReference type="ARBA" id="ARBA00022691"/>
    </source>
</evidence>
<evidence type="ECO:0000313" key="16">
    <source>
        <dbReference type="EMBL" id="EFV02173.1"/>
    </source>
</evidence>
<evidence type="ECO:0000256" key="3">
    <source>
        <dbReference type="ARBA" id="ARBA00007494"/>
    </source>
</evidence>
<dbReference type="Gene3D" id="1.10.940.10">
    <property type="entry name" value="NusB-like"/>
    <property type="match status" value="1"/>
</dbReference>
<dbReference type="GO" id="GO:0005737">
    <property type="term" value="C:cytoplasm"/>
    <property type="evidence" value="ECO:0007669"/>
    <property type="project" value="UniProtKB-SubCell"/>
</dbReference>
<dbReference type="PROSITE" id="PS01153">
    <property type="entry name" value="NOL1_NOP2_SUN"/>
    <property type="match status" value="1"/>
</dbReference>
<dbReference type="EMBL" id="AEQN01000012">
    <property type="protein sequence ID" value="EFV02173.1"/>
    <property type="molecule type" value="Genomic_DNA"/>
</dbReference>
<evidence type="ECO:0000256" key="8">
    <source>
        <dbReference type="ARBA" id="ARBA00022679"/>
    </source>
</evidence>
<proteinExistence type="inferred from homology"/>
<comment type="subcellular location">
    <subcellularLocation>
        <location evidence="2">Cytoplasm</location>
    </subcellularLocation>
</comment>
<evidence type="ECO:0000256" key="10">
    <source>
        <dbReference type="ARBA" id="ARBA00022884"/>
    </source>
</evidence>
<dbReference type="STRING" id="887929.HMP0721_0769"/>
<dbReference type="PRINTS" id="PR02008">
    <property type="entry name" value="RCMTFAMILY"/>
</dbReference>
<dbReference type="GO" id="GO:0003723">
    <property type="term" value="F:RNA binding"/>
    <property type="evidence" value="ECO:0007669"/>
    <property type="project" value="UniProtKB-UniRule"/>
</dbReference>
<dbReference type="SUPFAM" id="SSF53335">
    <property type="entry name" value="S-adenosyl-L-methionine-dependent methyltransferases"/>
    <property type="match status" value="1"/>
</dbReference>
<dbReference type="NCBIfam" id="NF011494">
    <property type="entry name" value="PRK14902.1"/>
    <property type="match status" value="1"/>
</dbReference>
<keyword evidence="9 14" id="KW-0949">S-adenosyl-L-methionine</keyword>
<keyword evidence="10 14" id="KW-0694">RNA-binding</keyword>
<dbReference type="FunFam" id="3.40.50.150:FF:000022">
    <property type="entry name" value="Ribosomal RNA small subunit methyltransferase B"/>
    <property type="match status" value="1"/>
</dbReference>
<dbReference type="InterPro" id="IPR029063">
    <property type="entry name" value="SAM-dependent_MTases_sf"/>
</dbReference>
<dbReference type="InterPro" id="IPR004573">
    <property type="entry name" value="rRNA_ssu_MeTfrase_B"/>
</dbReference>
<keyword evidence="5" id="KW-0963">Cytoplasm</keyword>
<dbReference type="PANTHER" id="PTHR22807">
    <property type="entry name" value="NOP2 YEAST -RELATED NOL1/NOP2/FMU SUN DOMAIN-CONTAINING"/>
    <property type="match status" value="1"/>
</dbReference>
<evidence type="ECO:0000313" key="17">
    <source>
        <dbReference type="Proteomes" id="UP000004754"/>
    </source>
</evidence>
<evidence type="ECO:0000259" key="15">
    <source>
        <dbReference type="PROSITE" id="PS51686"/>
    </source>
</evidence>
<dbReference type="eggNOG" id="COG0781">
    <property type="taxonomic scope" value="Bacteria"/>
</dbReference>
<comment type="caution">
    <text evidence="16">The sequence shown here is derived from an EMBL/GenBank/DDBJ whole genome shotgun (WGS) entry which is preliminary data.</text>
</comment>
<dbReference type="InterPro" id="IPR054728">
    <property type="entry name" value="RsmB-like_ferredoxin"/>
</dbReference>
<feature type="binding site" evidence="14">
    <location>
        <position position="338"/>
    </location>
    <ligand>
        <name>S-adenosyl-L-methionine</name>
        <dbReference type="ChEBI" id="CHEBI:59789"/>
    </ligand>
</feature>
<dbReference type="NCBIfam" id="TIGR00563">
    <property type="entry name" value="rsmB"/>
    <property type="match status" value="1"/>
</dbReference>
<evidence type="ECO:0000256" key="5">
    <source>
        <dbReference type="ARBA" id="ARBA00022490"/>
    </source>
</evidence>
<dbReference type="PANTHER" id="PTHR22807:SF53">
    <property type="entry name" value="RIBOSOMAL RNA SMALL SUBUNIT METHYLTRANSFERASE B-RELATED"/>
    <property type="match status" value="1"/>
</dbReference>
<evidence type="ECO:0000256" key="1">
    <source>
        <dbReference type="ARBA" id="ARBA00002724"/>
    </source>
</evidence>
<organism evidence="16 17">
    <name type="scientific">Pseudoramibacter alactolyticus ATCC 23263</name>
    <dbReference type="NCBI Taxonomy" id="887929"/>
    <lineage>
        <taxon>Bacteria</taxon>
        <taxon>Bacillati</taxon>
        <taxon>Bacillota</taxon>
        <taxon>Clostridia</taxon>
        <taxon>Eubacteriales</taxon>
        <taxon>Eubacteriaceae</taxon>
        <taxon>Pseudoramibacter</taxon>
    </lineage>
</organism>
<comment type="function">
    <text evidence="1">Specifically methylates the cytosine at position 967 (m5C967) of 16S rRNA.</text>
</comment>
<dbReference type="InterPro" id="IPR018314">
    <property type="entry name" value="RsmB/NOL1/NOP2-like_CS"/>
</dbReference>
<dbReference type="Pfam" id="PF01189">
    <property type="entry name" value="Methyltr_RsmB-F"/>
    <property type="match status" value="1"/>
</dbReference>
<keyword evidence="8 14" id="KW-0808">Transferase</keyword>
<evidence type="ECO:0000256" key="7">
    <source>
        <dbReference type="ARBA" id="ARBA00022603"/>
    </source>
</evidence>
<evidence type="ECO:0000256" key="13">
    <source>
        <dbReference type="ARBA" id="ARBA00047283"/>
    </source>
</evidence>
<dbReference type="HOGENOM" id="CLU_005316_0_1_9"/>
<sequence>MHPKKNSSNNAREQAYKSLLKIDREGAFSNLEIRQTLSRLSFNAEDANLYTLLVYGVLQNQIFLDYCLDQLIKEPKRVDFETREILRIAAYQILKLDRIPDYAAVSEAVLLCGKVNRRAKGFVNGVLRNLIRNKTRLFDISNGSFRNEKEVLATRFSIPLPVVHYYFEAYGKEAAPAILAQMNVPAPLSVRVNTLKLSREDLAAKLQAEGLAVEVGQLSSDCLYLKGISASELVQSCWFKDGWLTIQDQGAMLIAELLDPRPGERILDMCAAPGGKTTHLAQLMSDAGEIIARDIYPSRLQLIEDAAKRLGISNIKTELWDGIQPPKEEAAFDKILLDAPCSGYGVIRRKPEIRYRGTKEDRRAIRQTQRTLLNNGLDLLRSDGKLVYATCTIDPEENNRQIARVVRERSDVIAEAETERMTSPLTDGCDGFYMIRLIKR</sequence>
<dbReference type="InterPro" id="IPR049560">
    <property type="entry name" value="MeTrfase_RsmB-F_NOP2_cat"/>
</dbReference>
<feature type="binding site" evidence="14">
    <location>
        <begin position="270"/>
        <end position="276"/>
    </location>
    <ligand>
        <name>S-adenosyl-L-methionine</name>
        <dbReference type="ChEBI" id="CHEBI:59789"/>
    </ligand>
</feature>
<comment type="similarity">
    <text evidence="3 14">Belongs to the class I-like SAM-binding methyltransferase superfamily. RsmB/NOP family.</text>
</comment>
<dbReference type="AlphaFoldDB" id="E6MFI6"/>
<dbReference type="InterPro" id="IPR023267">
    <property type="entry name" value="RCMT"/>
</dbReference>
<dbReference type="InterPro" id="IPR001678">
    <property type="entry name" value="MeTrfase_RsmB-F_NOP2_dom"/>
</dbReference>
<feature type="binding site" evidence="14">
    <location>
        <position position="294"/>
    </location>
    <ligand>
        <name>S-adenosyl-L-methionine</name>
        <dbReference type="ChEBI" id="CHEBI:59789"/>
    </ligand>
</feature>
<keyword evidence="6" id="KW-0698">rRNA processing</keyword>
<dbReference type="Pfam" id="PF01029">
    <property type="entry name" value="NusB"/>
    <property type="match status" value="1"/>
</dbReference>
<feature type="binding site" evidence="14">
    <location>
        <position position="321"/>
    </location>
    <ligand>
        <name>S-adenosyl-L-methionine</name>
        <dbReference type="ChEBI" id="CHEBI:59789"/>
    </ligand>
</feature>
<dbReference type="GO" id="GO:0006355">
    <property type="term" value="P:regulation of DNA-templated transcription"/>
    <property type="evidence" value="ECO:0007669"/>
    <property type="project" value="InterPro"/>
</dbReference>
<dbReference type="Proteomes" id="UP000004754">
    <property type="component" value="Unassembled WGS sequence"/>
</dbReference>
<feature type="active site" description="Nucleophile" evidence="14">
    <location>
        <position position="391"/>
    </location>
</feature>
<dbReference type="Gene3D" id="3.40.50.150">
    <property type="entry name" value="Vaccinia Virus protein VP39"/>
    <property type="match status" value="1"/>
</dbReference>
<dbReference type="SUPFAM" id="SSF48013">
    <property type="entry name" value="NusB-like"/>
    <property type="match status" value="1"/>
</dbReference>
<evidence type="ECO:0000256" key="2">
    <source>
        <dbReference type="ARBA" id="ARBA00004496"/>
    </source>
</evidence>
<reference evidence="16 17" key="1">
    <citation type="submission" date="2010-12" db="EMBL/GenBank/DDBJ databases">
        <authorList>
            <person name="Muzny D."/>
            <person name="Qin X."/>
            <person name="Deng J."/>
            <person name="Jiang H."/>
            <person name="Liu Y."/>
            <person name="Qu J."/>
            <person name="Song X.-Z."/>
            <person name="Zhang L."/>
            <person name="Thornton R."/>
            <person name="Coyle M."/>
            <person name="Francisco L."/>
            <person name="Jackson L."/>
            <person name="Javaid M."/>
            <person name="Korchina V."/>
            <person name="Kovar C."/>
            <person name="Mata R."/>
            <person name="Mathew T."/>
            <person name="Ngo R."/>
            <person name="Nguyen L."/>
            <person name="Nguyen N."/>
            <person name="Okwuonu G."/>
            <person name="Ongeri F."/>
            <person name="Pham C."/>
            <person name="Simmons D."/>
            <person name="Wilczek-Boney K."/>
            <person name="Hale W."/>
            <person name="Jakkamsetti A."/>
            <person name="Pham P."/>
            <person name="Ruth R."/>
            <person name="San Lucas F."/>
            <person name="Warren J."/>
            <person name="Zhang J."/>
            <person name="Zhao Z."/>
            <person name="Zhou C."/>
            <person name="Zhu D."/>
            <person name="Lee S."/>
            <person name="Bess C."/>
            <person name="Blankenburg K."/>
            <person name="Forbes L."/>
            <person name="Fu Q."/>
            <person name="Gubbala S."/>
            <person name="Hirani K."/>
            <person name="Jayaseelan J.C."/>
            <person name="Lara F."/>
            <person name="Munidasa M."/>
            <person name="Palculict T."/>
            <person name="Patil S."/>
            <person name="Pu L.-L."/>
            <person name="Saada N."/>
            <person name="Tang L."/>
            <person name="Weissenberger G."/>
            <person name="Zhu Y."/>
            <person name="Hemphill L."/>
            <person name="Shang Y."/>
            <person name="Youmans B."/>
            <person name="Ayvaz T."/>
            <person name="Ross M."/>
            <person name="Santibanez J."/>
            <person name="Aqrawi P."/>
            <person name="Gross S."/>
            <person name="Joshi V."/>
            <person name="Fowler G."/>
            <person name="Nazareth L."/>
            <person name="Reid J."/>
            <person name="Worley K."/>
            <person name="Petrosino J."/>
            <person name="Highlander S."/>
            <person name="Gibbs R."/>
        </authorList>
    </citation>
    <scope>NUCLEOTIDE SEQUENCE [LARGE SCALE GENOMIC DNA]</scope>
    <source>
        <strain evidence="16 17">ATCC 23263</strain>
    </source>
</reference>
<dbReference type="EC" id="2.1.1.176" evidence="4"/>
<keyword evidence="17" id="KW-1185">Reference proteome</keyword>
<dbReference type="Pfam" id="PF22458">
    <property type="entry name" value="RsmF-B_ferredox"/>
    <property type="match status" value="1"/>
</dbReference>
<evidence type="ECO:0000256" key="12">
    <source>
        <dbReference type="ARBA" id="ARBA00031088"/>
    </source>
</evidence>
<dbReference type="OrthoDB" id="9810297at2"/>
<keyword evidence="7 14" id="KW-0489">Methyltransferase</keyword>
<name>E6MFI6_9FIRM</name>
<dbReference type="CDD" id="cd02440">
    <property type="entry name" value="AdoMet_MTases"/>
    <property type="match status" value="1"/>
</dbReference>
<dbReference type="RefSeq" id="WP_006598193.1">
    <property type="nucleotide sequence ID" value="NZ_GL622359.1"/>
</dbReference>